<dbReference type="Gene3D" id="3.40.91.30">
    <property type="match status" value="1"/>
</dbReference>
<keyword evidence="2" id="KW-1185">Reference proteome</keyword>
<proteinExistence type="predicted"/>
<dbReference type="Proteomes" id="UP001165586">
    <property type="component" value="Unassembled WGS sequence"/>
</dbReference>
<sequence>MRKRFFESKRKELKGTPYDSLLERDLHAGILSGARFHNKEDRVSYSVPHTYEPDFVLDKEGRTYLVEVKGRFRDNTEASKYVHIRSYLPETHELVFLWDRSNVTFPFAKKRKDGTKATHEEWATKHKFRHWNRDTFSLDVL</sequence>
<accession>A0ABT2H9B0</accession>
<dbReference type="SUPFAM" id="SSF52980">
    <property type="entry name" value="Restriction endonuclease-like"/>
    <property type="match status" value="1"/>
</dbReference>
<name>A0ABT2H9B0_9MICO</name>
<reference evidence="1" key="1">
    <citation type="submission" date="2022-08" db="EMBL/GenBank/DDBJ databases">
        <authorList>
            <person name="Deng Y."/>
            <person name="Han X.-F."/>
            <person name="Zhang Y.-Q."/>
        </authorList>
    </citation>
    <scope>NUCLEOTIDE SEQUENCE</scope>
    <source>
        <strain evidence="1">CPCC 203386</strain>
    </source>
</reference>
<organism evidence="1 2">
    <name type="scientific">Herbiconiux daphne</name>
    <dbReference type="NCBI Taxonomy" id="2970914"/>
    <lineage>
        <taxon>Bacteria</taxon>
        <taxon>Bacillati</taxon>
        <taxon>Actinomycetota</taxon>
        <taxon>Actinomycetes</taxon>
        <taxon>Micrococcales</taxon>
        <taxon>Microbacteriaceae</taxon>
        <taxon>Herbiconiux</taxon>
    </lineage>
</organism>
<evidence type="ECO:0008006" key="3">
    <source>
        <dbReference type="Google" id="ProtNLM"/>
    </source>
</evidence>
<dbReference type="InterPro" id="IPR011335">
    <property type="entry name" value="Restrct_endonuc-II-like"/>
</dbReference>
<evidence type="ECO:0000313" key="2">
    <source>
        <dbReference type="Proteomes" id="UP001165586"/>
    </source>
</evidence>
<dbReference type="EMBL" id="JANLCJ010000054">
    <property type="protein sequence ID" value="MCS5736550.1"/>
    <property type="molecule type" value="Genomic_DNA"/>
</dbReference>
<evidence type="ECO:0000313" key="1">
    <source>
        <dbReference type="EMBL" id="MCS5736550.1"/>
    </source>
</evidence>
<gene>
    <name evidence="1" type="ORF">N1032_22725</name>
</gene>
<comment type="caution">
    <text evidence="1">The sequence shown here is derived from an EMBL/GenBank/DDBJ whole genome shotgun (WGS) entry which is preliminary data.</text>
</comment>
<protein>
    <recommendedName>
        <fullName evidence="3">Endonuclease</fullName>
    </recommendedName>
</protein>
<dbReference type="RefSeq" id="WP_259542580.1">
    <property type="nucleotide sequence ID" value="NZ_JANLCJ010000054.1"/>
</dbReference>